<keyword evidence="3" id="KW-1185">Reference proteome</keyword>
<comment type="caution">
    <text evidence="2">The sequence shown here is derived from an EMBL/GenBank/DDBJ whole genome shotgun (WGS) entry which is preliminary data.</text>
</comment>
<proteinExistence type="predicted"/>
<accession>A0ABR1Q227</accession>
<gene>
    <name evidence="2" type="ORF">PG986_012920</name>
</gene>
<name>A0ABR1Q227_9PEZI</name>
<feature type="region of interest" description="Disordered" evidence="1">
    <location>
        <begin position="151"/>
        <end position="194"/>
    </location>
</feature>
<evidence type="ECO:0000313" key="3">
    <source>
        <dbReference type="Proteomes" id="UP001391051"/>
    </source>
</evidence>
<dbReference type="EMBL" id="JAQQWE010000008">
    <property type="protein sequence ID" value="KAK7943807.1"/>
    <property type="molecule type" value="Genomic_DNA"/>
</dbReference>
<dbReference type="Proteomes" id="UP001391051">
    <property type="component" value="Unassembled WGS sequence"/>
</dbReference>
<evidence type="ECO:0000313" key="2">
    <source>
        <dbReference type="EMBL" id="KAK7943807.1"/>
    </source>
</evidence>
<protein>
    <submittedName>
        <fullName evidence="2">Uncharacterized protein</fullName>
    </submittedName>
</protein>
<dbReference type="GeneID" id="92082204"/>
<reference evidence="2 3" key="1">
    <citation type="submission" date="2023-01" db="EMBL/GenBank/DDBJ databases">
        <title>Analysis of 21 Apiospora genomes using comparative genomics revels a genus with tremendous synthesis potential of carbohydrate active enzymes and secondary metabolites.</title>
        <authorList>
            <person name="Sorensen T."/>
        </authorList>
    </citation>
    <scope>NUCLEOTIDE SEQUENCE [LARGE SCALE GENOMIC DNA]</scope>
    <source>
        <strain evidence="2 3">CBS 24483</strain>
    </source>
</reference>
<dbReference type="RefSeq" id="XP_066695838.1">
    <property type="nucleotide sequence ID" value="XM_066849142.1"/>
</dbReference>
<organism evidence="2 3">
    <name type="scientific">Apiospora aurea</name>
    <dbReference type="NCBI Taxonomy" id="335848"/>
    <lineage>
        <taxon>Eukaryota</taxon>
        <taxon>Fungi</taxon>
        <taxon>Dikarya</taxon>
        <taxon>Ascomycota</taxon>
        <taxon>Pezizomycotina</taxon>
        <taxon>Sordariomycetes</taxon>
        <taxon>Xylariomycetidae</taxon>
        <taxon>Amphisphaeriales</taxon>
        <taxon>Apiosporaceae</taxon>
        <taxon>Apiospora</taxon>
    </lineage>
</organism>
<feature type="compositionally biased region" description="Polar residues" evidence="1">
    <location>
        <begin position="173"/>
        <end position="194"/>
    </location>
</feature>
<evidence type="ECO:0000256" key="1">
    <source>
        <dbReference type="SAM" id="MobiDB-lite"/>
    </source>
</evidence>
<sequence length="194" mass="22569">MEEKLLAVSSRVGKQLAADIVSNAAETSSKIRADCTKRRKRKVVQVWLPALEPFLDQIKSQLLEGPFADGPRLAWETLFQVLTLWVKEWEQGEEPEWEDEEEVEGFHEEADELMCAIWWAQHRKSRHEQGRKTWDWLREVARRDEVADLQDASQWSEDRYPTIGGIMEDEPQFSPSYHSQAPPRTTNHMPPSIS</sequence>